<feature type="signal peptide" evidence="1">
    <location>
        <begin position="1"/>
        <end position="27"/>
    </location>
</feature>
<accession>A0A853IY93</accession>
<sequence>MKALKWTLAATAVVTLMTLGAPIHAQAQTAAHDHGSAPQSLTLNQGQKWATDAPLRKGMDGIRGLVAPQLKAAHAGKLSAAQYKQLAGKIEREVAGIVENCKLEPAADAQLHGLIAEIGAGVDALNGKSADTRPVDGLLKVTHAVNQYPHYFDHPGFRALPIAH</sequence>
<evidence type="ECO:0008006" key="4">
    <source>
        <dbReference type="Google" id="ProtNLM"/>
    </source>
</evidence>
<organism evidence="2 3">
    <name type="scientific">Ottowia beijingensis</name>
    <dbReference type="NCBI Taxonomy" id="1207057"/>
    <lineage>
        <taxon>Bacteria</taxon>
        <taxon>Pseudomonadati</taxon>
        <taxon>Pseudomonadota</taxon>
        <taxon>Betaproteobacteria</taxon>
        <taxon>Burkholderiales</taxon>
        <taxon>Comamonadaceae</taxon>
        <taxon>Ottowia</taxon>
    </lineage>
</organism>
<name>A0A853IY93_9BURK</name>
<proteinExistence type="predicted"/>
<dbReference type="RefSeq" id="WP_180550209.1">
    <property type="nucleotide sequence ID" value="NZ_JACCKX010000001.1"/>
</dbReference>
<protein>
    <recommendedName>
        <fullName evidence="4">DnrO protein</fullName>
    </recommendedName>
</protein>
<dbReference type="AlphaFoldDB" id="A0A853IY93"/>
<dbReference type="Proteomes" id="UP000589716">
    <property type="component" value="Unassembled WGS sequence"/>
</dbReference>
<gene>
    <name evidence="2" type="ORF">H0I39_08655</name>
</gene>
<dbReference type="EMBL" id="JACCKX010000001">
    <property type="protein sequence ID" value="NZA01799.1"/>
    <property type="molecule type" value="Genomic_DNA"/>
</dbReference>
<evidence type="ECO:0000313" key="2">
    <source>
        <dbReference type="EMBL" id="NZA01799.1"/>
    </source>
</evidence>
<reference evidence="2 3" key="1">
    <citation type="submission" date="2020-07" db="EMBL/GenBank/DDBJ databases">
        <authorList>
            <person name="Maaloum M."/>
        </authorList>
    </citation>
    <scope>NUCLEOTIDE SEQUENCE [LARGE SCALE GENOMIC DNA]</scope>
    <source>
        <strain evidence="2 3">GCS-AN-3</strain>
    </source>
</reference>
<comment type="caution">
    <text evidence="2">The sequence shown here is derived from an EMBL/GenBank/DDBJ whole genome shotgun (WGS) entry which is preliminary data.</text>
</comment>
<keyword evidence="1" id="KW-0732">Signal</keyword>
<keyword evidence="3" id="KW-1185">Reference proteome</keyword>
<evidence type="ECO:0000313" key="3">
    <source>
        <dbReference type="Proteomes" id="UP000589716"/>
    </source>
</evidence>
<feature type="chain" id="PRO_5032310110" description="DnrO protein" evidence="1">
    <location>
        <begin position="28"/>
        <end position="164"/>
    </location>
</feature>
<evidence type="ECO:0000256" key="1">
    <source>
        <dbReference type="SAM" id="SignalP"/>
    </source>
</evidence>